<accession>A0A0F3NDA2</accession>
<proteinExistence type="inferred from homology"/>
<dbReference type="InterPro" id="IPR003593">
    <property type="entry name" value="AAA+_ATPase"/>
</dbReference>
<dbReference type="EMBL" id="LANU01000002">
    <property type="protein sequence ID" value="KJV65677.1"/>
    <property type="molecule type" value="Genomic_DNA"/>
</dbReference>
<dbReference type="CDD" id="cd03255">
    <property type="entry name" value="ABC_MJ0796_LolCDE_FtsE"/>
    <property type="match status" value="1"/>
</dbReference>
<evidence type="ECO:0000256" key="2">
    <source>
        <dbReference type="ARBA" id="ARBA00022448"/>
    </source>
</evidence>
<dbReference type="InterPro" id="IPR017911">
    <property type="entry name" value="MacB-like_ATP-bd"/>
</dbReference>
<comment type="caution">
    <text evidence="7">The sequence shown here is derived from an EMBL/GenBank/DDBJ whole genome shotgun (WGS) entry which is preliminary data.</text>
</comment>
<sequence>MSIVFALSNISKSFGKDNEIPIIINATLQIKKGEIVALIGRSGSGKSTLLHIAGLLDTPASGSIFINNIECTNKTSDKDKTYLRRHFLGFIYQFHHLLQEFSVLENVMLPQIIIGQSKFIAKKNAMEILKRVNLQDKFSMSISQLSGGERQRVAIARSLINYPLIILADEPTGSLDNSTALEIFSLLQEYAKEKSIAIFLATHNHSLAQKACRVVEICSGTLRSYNSN</sequence>
<dbReference type="PROSITE" id="PS50893">
    <property type="entry name" value="ABC_TRANSPORTER_2"/>
    <property type="match status" value="1"/>
</dbReference>
<dbReference type="GO" id="GO:0005524">
    <property type="term" value="F:ATP binding"/>
    <property type="evidence" value="ECO:0007669"/>
    <property type="project" value="UniProtKB-KW"/>
</dbReference>
<dbReference type="PATRIC" id="fig|1359167.3.peg.607"/>
<evidence type="ECO:0000256" key="4">
    <source>
        <dbReference type="ARBA" id="ARBA00022840"/>
    </source>
</evidence>
<evidence type="ECO:0000256" key="3">
    <source>
        <dbReference type="ARBA" id="ARBA00022741"/>
    </source>
</evidence>
<dbReference type="Proteomes" id="UP000033546">
    <property type="component" value="Unassembled WGS sequence"/>
</dbReference>
<evidence type="ECO:0000313" key="7">
    <source>
        <dbReference type="EMBL" id="KJV65677.1"/>
    </source>
</evidence>
<dbReference type="AlphaFoldDB" id="A0A0F3NDA2"/>
<dbReference type="SMART" id="SM00382">
    <property type="entry name" value="AAA"/>
    <property type="match status" value="1"/>
</dbReference>
<dbReference type="PROSITE" id="PS00211">
    <property type="entry name" value="ABC_TRANSPORTER_1"/>
    <property type="match status" value="1"/>
</dbReference>
<reference evidence="7 8" key="1">
    <citation type="submission" date="2015-02" db="EMBL/GenBank/DDBJ databases">
        <title>Genome Sequencing of Rickettsiales.</title>
        <authorList>
            <person name="Daugherty S.C."/>
            <person name="Su Q."/>
            <person name="Abolude K."/>
            <person name="Beier-Sexton M."/>
            <person name="Carlyon J.A."/>
            <person name="Carter R."/>
            <person name="Day N.P."/>
            <person name="Dumler S.J."/>
            <person name="Dyachenko V."/>
            <person name="Godinez A."/>
            <person name="Kurtti T.J."/>
            <person name="Lichay M."/>
            <person name="Mullins K.E."/>
            <person name="Ott S."/>
            <person name="Pappas-Brown V."/>
            <person name="Paris D.H."/>
            <person name="Patel P."/>
            <person name="Richards A.L."/>
            <person name="Sadzewicz L."/>
            <person name="Sears K."/>
            <person name="Seidman D."/>
            <person name="Sengamalay N."/>
            <person name="Stenos J."/>
            <person name="Tallon L.J."/>
            <person name="Vincent G."/>
            <person name="Fraser C.M."/>
            <person name="Munderloh U."/>
            <person name="Dunning-Hotopp J.C."/>
        </authorList>
    </citation>
    <scope>NUCLEOTIDE SEQUENCE [LARGE SCALE GENOMIC DNA]</scope>
    <source>
        <strain evidence="7 8">EmCRT</strain>
    </source>
</reference>
<organism evidence="7 8">
    <name type="scientific">Ehrlichia cf. muris str. EmCRT</name>
    <dbReference type="NCBI Taxonomy" id="1359167"/>
    <lineage>
        <taxon>Bacteria</taxon>
        <taxon>Pseudomonadati</taxon>
        <taxon>Pseudomonadota</taxon>
        <taxon>Alphaproteobacteria</taxon>
        <taxon>Rickettsiales</taxon>
        <taxon>Anaplasmataceae</taxon>
        <taxon>Ehrlichia</taxon>
    </lineage>
</organism>
<keyword evidence="4" id="KW-0067">ATP-binding</keyword>
<feature type="domain" description="ABC transporter" evidence="6">
    <location>
        <begin position="5"/>
        <end position="228"/>
    </location>
</feature>
<gene>
    <name evidence="7" type="ORF">EMUCRT_0628</name>
</gene>
<dbReference type="InterPro" id="IPR003439">
    <property type="entry name" value="ABC_transporter-like_ATP-bd"/>
</dbReference>
<evidence type="ECO:0000259" key="6">
    <source>
        <dbReference type="PROSITE" id="PS50893"/>
    </source>
</evidence>
<dbReference type="RefSeq" id="WP_045804928.1">
    <property type="nucleotide sequence ID" value="NZ_LANU01000002.1"/>
</dbReference>
<dbReference type="SUPFAM" id="SSF52540">
    <property type="entry name" value="P-loop containing nucleoside triphosphate hydrolases"/>
    <property type="match status" value="1"/>
</dbReference>
<dbReference type="GO" id="GO:0016887">
    <property type="term" value="F:ATP hydrolysis activity"/>
    <property type="evidence" value="ECO:0007669"/>
    <property type="project" value="InterPro"/>
</dbReference>
<dbReference type="InterPro" id="IPR027417">
    <property type="entry name" value="P-loop_NTPase"/>
</dbReference>
<protein>
    <submittedName>
        <fullName evidence="7">ABC transporter family protein</fullName>
    </submittedName>
</protein>
<keyword evidence="2" id="KW-0813">Transport</keyword>
<dbReference type="PANTHER" id="PTHR42798:SF7">
    <property type="entry name" value="ALPHA-D-RIBOSE 1-METHYLPHOSPHONATE 5-TRIPHOSPHATE SYNTHASE SUBUNIT PHNL"/>
    <property type="match status" value="1"/>
</dbReference>
<dbReference type="PANTHER" id="PTHR42798">
    <property type="entry name" value="LIPOPROTEIN-RELEASING SYSTEM ATP-BINDING PROTEIN LOLD"/>
    <property type="match status" value="1"/>
</dbReference>
<comment type="similarity">
    <text evidence="1">Belongs to the ABC transporter superfamily.</text>
</comment>
<dbReference type="Pfam" id="PF00005">
    <property type="entry name" value="ABC_tran"/>
    <property type="match status" value="1"/>
</dbReference>
<evidence type="ECO:0000256" key="5">
    <source>
        <dbReference type="ARBA" id="ARBA00024725"/>
    </source>
</evidence>
<dbReference type="Gene3D" id="3.40.50.300">
    <property type="entry name" value="P-loop containing nucleotide triphosphate hydrolases"/>
    <property type="match status" value="1"/>
</dbReference>
<evidence type="ECO:0000256" key="1">
    <source>
        <dbReference type="ARBA" id="ARBA00005417"/>
    </source>
</evidence>
<comment type="function">
    <text evidence="5">Part of an ABC transporter complex. Transmembrane domains (TMD) form a pore in the inner membrane and the ATP-binding domain (NBD) is responsible for energy generation.</text>
</comment>
<dbReference type="InterPro" id="IPR017871">
    <property type="entry name" value="ABC_transporter-like_CS"/>
</dbReference>
<name>A0A0F3NDA2_9RICK</name>
<keyword evidence="3" id="KW-0547">Nucleotide-binding</keyword>
<evidence type="ECO:0000313" key="8">
    <source>
        <dbReference type="Proteomes" id="UP000033546"/>
    </source>
</evidence>